<evidence type="ECO:0000313" key="4">
    <source>
        <dbReference type="EMBL" id="ORY44538.1"/>
    </source>
</evidence>
<dbReference type="PANTHER" id="PTHR24180">
    <property type="entry name" value="CYCLIN-DEPENDENT KINASE INHIBITOR 2C-RELATED"/>
    <property type="match status" value="1"/>
</dbReference>
<dbReference type="SUPFAM" id="SSF48403">
    <property type="entry name" value="Ankyrin repeat"/>
    <property type="match status" value="1"/>
</dbReference>
<dbReference type="PANTHER" id="PTHR24180:SF45">
    <property type="entry name" value="POLY [ADP-RIBOSE] POLYMERASE TANKYRASE"/>
    <property type="match status" value="1"/>
</dbReference>
<dbReference type="Proteomes" id="UP000193642">
    <property type="component" value="Unassembled WGS sequence"/>
</dbReference>
<evidence type="ECO:0000256" key="2">
    <source>
        <dbReference type="ARBA" id="ARBA00023043"/>
    </source>
</evidence>
<protein>
    <submittedName>
        <fullName evidence="4">Uncharacterized protein</fullName>
    </submittedName>
</protein>
<dbReference type="Gene3D" id="1.25.40.20">
    <property type="entry name" value="Ankyrin repeat-containing domain"/>
    <property type="match status" value="3"/>
</dbReference>
<comment type="caution">
    <text evidence="4">The sequence shown here is derived from an EMBL/GenBank/DDBJ whole genome shotgun (WGS) entry which is preliminary data.</text>
</comment>
<keyword evidence="2 3" id="KW-0040">ANK repeat</keyword>
<keyword evidence="5" id="KW-1185">Reference proteome</keyword>
<gene>
    <name evidence="4" type="ORF">BCR33DRAFT_785182</name>
</gene>
<keyword evidence="1" id="KW-0677">Repeat</keyword>
<dbReference type="InterPro" id="IPR051637">
    <property type="entry name" value="Ank_repeat_dom-contain_49"/>
</dbReference>
<evidence type="ECO:0000256" key="3">
    <source>
        <dbReference type="PROSITE-ProRule" id="PRU00023"/>
    </source>
</evidence>
<evidence type="ECO:0000313" key="5">
    <source>
        <dbReference type="Proteomes" id="UP000193642"/>
    </source>
</evidence>
<dbReference type="OrthoDB" id="10267884at2759"/>
<dbReference type="PROSITE" id="PS50088">
    <property type="entry name" value="ANK_REPEAT"/>
    <property type="match status" value="1"/>
</dbReference>
<evidence type="ECO:0000256" key="1">
    <source>
        <dbReference type="ARBA" id="ARBA00022737"/>
    </source>
</evidence>
<dbReference type="SMART" id="SM00248">
    <property type="entry name" value="ANK"/>
    <property type="match status" value="5"/>
</dbReference>
<dbReference type="InterPro" id="IPR036770">
    <property type="entry name" value="Ankyrin_rpt-contain_sf"/>
</dbReference>
<reference evidence="4 5" key="1">
    <citation type="submission" date="2016-07" db="EMBL/GenBank/DDBJ databases">
        <title>Pervasive Adenine N6-methylation of Active Genes in Fungi.</title>
        <authorList>
            <consortium name="DOE Joint Genome Institute"/>
            <person name="Mondo S.J."/>
            <person name="Dannebaum R.O."/>
            <person name="Kuo R.C."/>
            <person name="Labutti K."/>
            <person name="Haridas S."/>
            <person name="Kuo A."/>
            <person name="Salamov A."/>
            <person name="Ahrendt S.R."/>
            <person name="Lipzen A."/>
            <person name="Sullivan W."/>
            <person name="Andreopoulos W.B."/>
            <person name="Clum A."/>
            <person name="Lindquist E."/>
            <person name="Daum C."/>
            <person name="Ramamoorthy G.K."/>
            <person name="Gryganskyi A."/>
            <person name="Culley D."/>
            <person name="Magnuson J.K."/>
            <person name="James T.Y."/>
            <person name="O'Malley M.A."/>
            <person name="Stajich J.E."/>
            <person name="Spatafora J.W."/>
            <person name="Visel A."/>
            <person name="Grigoriev I.V."/>
        </authorList>
    </citation>
    <scope>NUCLEOTIDE SEQUENCE [LARGE SCALE GENOMIC DNA]</scope>
    <source>
        <strain evidence="4 5">JEL800</strain>
    </source>
</reference>
<sequence>MKYPYTPDLMRIVAEFTKRAEADESLWKTVDDEGGTFLMMLARVDPVPNRNLDENSINNLFALLDLFLENVPDLARKDTKLRDPLMFMVLNNHKHLFEWAIRTSDHKIDFSVHIVTKIIISGHYQCFEWKGSDGKELVPAEVLNNMKLRIADKSLPLKKGFPFEHREWYCFEENGNFIPGKDLTIVAAQLIHAGIMHEDVVKYLANLKPSHLMRVREKIKGVEHEMSSTELALAVRADKAAMYLMGQEDIRCLLFYVEDRIKFLKYQIESITGPLTSELKELIRYFVCHHTYKSIVVKIIPDLPIQLRFRYMLPIDDCTYIYNTYSVNTPIIVQDVVVANVHHKSVNIGTILHEAIKARDSEFVRSVLNFGCDVSLQDYHKNTALHIAAACFEDIETCAPVLNKLLQEGTINVKNALIVPNGDYLTPLMIAHLKAIVTGKDGVLDVFRNHYTKLTGSQLSHFNYWRAAQIGGSILHDLARLFVRMIAGETCLPEQLGLGVSRLEEVFSKFNEVAKSDCEKLRSTGSAVGGLLLSWDVNIQNMEGHTALDLFAIAKLELGALNRIDACQQLELYIERLMLLGMKLTPAGAPPLIQQPSVPAVTQHRDPRRRGSIPFTEPVANQFHESEESNVEHTEFAGLRDNPGSFAQSELIKDGWRKTYNRLEYTFDAKLRDWILGFELQRVQERRNSVKAELWAHAVRTTDIQGNTLIHVLAHTQKHRKEHLESHLEADLQTLAHILTDELNVEDLNVTNKDGLTPLAISVFEDANCHITKLLGSAKEEPRKSRITVVLETFGCTVNGVDNRGRTVIHGIIQAYLSFCLAQQNQNLKLISSRKIRNISYAAVSSSIKSFMNAGVDLNALDNCGHTALDMLIAEAGPSFFNNGLPINGSIDWSHSANSTLKNSRAALVAILEKFGAKNGIEVAMLNRSQPMYAKPMDIDEEIADEDGASEAGQSDFSEVPMLIDVVEAVGPIAPPEFISMIYSSNIPDIESFVSKIDESALKSMMSRADSSGNLPVHALAATPTRFRRTYDDTTTTDLTAAKTLVDLVTQSGTLDMSTIDVFNVTSLTPLALSILADSRTENVKYSLFSAAKVKPRVSALTEYLEDAGFTVAKIDKNNQNVIHGAIKEWLASCSEEAKNIREGKPNRVKDLHINPERTSSGIKAFSERGVDINLQDQNGHTPLDLLIATPGSEFLAKCQDTTIMDWNAEENGKFKQYRDSLVGYMLDMGARRGLDLDLMHYRWG</sequence>
<proteinExistence type="predicted"/>
<name>A0A1Y2CBX6_9FUNG</name>
<accession>A0A1Y2CBX6</accession>
<dbReference type="EMBL" id="MCGO01000022">
    <property type="protein sequence ID" value="ORY44538.1"/>
    <property type="molecule type" value="Genomic_DNA"/>
</dbReference>
<dbReference type="InterPro" id="IPR002110">
    <property type="entry name" value="Ankyrin_rpt"/>
</dbReference>
<organism evidence="4 5">
    <name type="scientific">Rhizoclosmatium globosum</name>
    <dbReference type="NCBI Taxonomy" id="329046"/>
    <lineage>
        <taxon>Eukaryota</taxon>
        <taxon>Fungi</taxon>
        <taxon>Fungi incertae sedis</taxon>
        <taxon>Chytridiomycota</taxon>
        <taxon>Chytridiomycota incertae sedis</taxon>
        <taxon>Chytridiomycetes</taxon>
        <taxon>Chytridiales</taxon>
        <taxon>Chytriomycetaceae</taxon>
        <taxon>Rhizoclosmatium</taxon>
    </lineage>
</organism>
<feature type="repeat" description="ANK" evidence="3">
    <location>
        <begin position="347"/>
        <end position="379"/>
    </location>
</feature>
<dbReference type="AlphaFoldDB" id="A0A1Y2CBX6"/>